<dbReference type="GO" id="GO:0008080">
    <property type="term" value="F:N-acetyltransferase activity"/>
    <property type="evidence" value="ECO:0007669"/>
    <property type="project" value="InterPro"/>
</dbReference>
<proteinExistence type="predicted"/>
<dbReference type="AlphaFoldDB" id="A0A1W2H245"/>
<evidence type="ECO:0000256" key="1">
    <source>
        <dbReference type="ARBA" id="ARBA00022679"/>
    </source>
</evidence>
<dbReference type="Gene3D" id="3.40.630.30">
    <property type="match status" value="1"/>
</dbReference>
<dbReference type="OrthoDB" id="1431064at2"/>
<dbReference type="Proteomes" id="UP000192333">
    <property type="component" value="Chromosome I"/>
</dbReference>
<dbReference type="CDD" id="cd04301">
    <property type="entry name" value="NAT_SF"/>
    <property type="match status" value="1"/>
</dbReference>
<dbReference type="STRING" id="758820.SAMN00777080_1586"/>
<name>A0A1W2H245_9BACT</name>
<gene>
    <name evidence="3" type="ORF">SAMN00777080_1586</name>
</gene>
<organism evidence="3 4">
    <name type="scientific">Aquiflexum balticum DSM 16537</name>
    <dbReference type="NCBI Taxonomy" id="758820"/>
    <lineage>
        <taxon>Bacteria</taxon>
        <taxon>Pseudomonadati</taxon>
        <taxon>Bacteroidota</taxon>
        <taxon>Cytophagia</taxon>
        <taxon>Cytophagales</taxon>
        <taxon>Cyclobacteriaceae</taxon>
        <taxon>Aquiflexum</taxon>
    </lineage>
</organism>
<dbReference type="RefSeq" id="WP_084119760.1">
    <property type="nucleotide sequence ID" value="NZ_LT838813.1"/>
</dbReference>
<sequence>MSDVQIIDFNPTLQSHFESINKQWVEKYFTLESFDLAQLENPDENILAKGGAILFAKEGEKIIGTVGLLKVEDGVFEMVKMGVIPEAQGRKVGKLLAMAVLEKAKTFGANKVILYTNSKLEAALNLYRKIGFRESVPECGKYSRCDIKMEIEL</sequence>
<dbReference type="Pfam" id="PF00583">
    <property type="entry name" value="Acetyltransf_1"/>
    <property type="match status" value="1"/>
</dbReference>
<dbReference type="PANTHER" id="PTHR13947">
    <property type="entry name" value="GNAT FAMILY N-ACETYLTRANSFERASE"/>
    <property type="match status" value="1"/>
</dbReference>
<dbReference type="SUPFAM" id="SSF55729">
    <property type="entry name" value="Acyl-CoA N-acyltransferases (Nat)"/>
    <property type="match status" value="1"/>
</dbReference>
<dbReference type="InterPro" id="IPR050769">
    <property type="entry name" value="NAT_camello-type"/>
</dbReference>
<feature type="domain" description="N-acetyltransferase" evidence="2">
    <location>
        <begin position="4"/>
        <end position="153"/>
    </location>
</feature>
<dbReference type="EMBL" id="LT838813">
    <property type="protein sequence ID" value="SMD43015.1"/>
    <property type="molecule type" value="Genomic_DNA"/>
</dbReference>
<keyword evidence="1 3" id="KW-0808">Transferase</keyword>
<dbReference type="InterPro" id="IPR016181">
    <property type="entry name" value="Acyl_CoA_acyltransferase"/>
</dbReference>
<dbReference type="InterPro" id="IPR000182">
    <property type="entry name" value="GNAT_dom"/>
</dbReference>
<dbReference type="PROSITE" id="PS51186">
    <property type="entry name" value="GNAT"/>
    <property type="match status" value="1"/>
</dbReference>
<evidence type="ECO:0000259" key="2">
    <source>
        <dbReference type="PROSITE" id="PS51186"/>
    </source>
</evidence>
<protein>
    <submittedName>
        <fullName evidence="3">Acetyltransferases</fullName>
    </submittedName>
</protein>
<evidence type="ECO:0000313" key="3">
    <source>
        <dbReference type="EMBL" id="SMD43015.1"/>
    </source>
</evidence>
<accession>A0A1W2H245</accession>
<dbReference type="PANTHER" id="PTHR13947:SF37">
    <property type="entry name" value="LD18367P"/>
    <property type="match status" value="1"/>
</dbReference>
<keyword evidence="4" id="KW-1185">Reference proteome</keyword>
<evidence type="ECO:0000313" key="4">
    <source>
        <dbReference type="Proteomes" id="UP000192333"/>
    </source>
</evidence>
<reference evidence="4" key="1">
    <citation type="submission" date="2017-04" db="EMBL/GenBank/DDBJ databases">
        <authorList>
            <person name="Varghese N."/>
            <person name="Submissions S."/>
        </authorList>
    </citation>
    <scope>NUCLEOTIDE SEQUENCE [LARGE SCALE GENOMIC DNA]</scope>
    <source>
        <strain evidence="4">DSM 16537</strain>
    </source>
</reference>